<keyword evidence="4" id="KW-0132">Cell division</keyword>
<feature type="region of interest" description="Disordered" evidence="1">
    <location>
        <begin position="53"/>
        <end position="136"/>
    </location>
</feature>
<dbReference type="SUPFAM" id="SSF110997">
    <property type="entry name" value="Sporulation related repeat"/>
    <property type="match status" value="1"/>
</dbReference>
<keyword evidence="2" id="KW-0812">Transmembrane</keyword>
<evidence type="ECO:0000313" key="5">
    <source>
        <dbReference type="Proteomes" id="UP000286947"/>
    </source>
</evidence>
<feature type="domain" description="SPOR" evidence="3">
    <location>
        <begin position="137"/>
        <end position="216"/>
    </location>
</feature>
<sequence>MQSTSIMIQQRGLSLIGFILGLVLGLIIAAGVAFYITKTPVPFADRYSQQEPLQVPSDWNPNRSLQPQGGPAAPEQQTPPPLPETATTPTDSVIPAPATTDDPVAIAALGGAMPSGNERVAPSTTVAPEGRPNTPPPEANMQFYVQAGAFASPTEAEQQRARLALLGNQAVISQVTAAGRTIHRVRLGPYSTREAASIAQRNLASNNIDAAIVLVQQ</sequence>
<name>A0A433SES7_9BURK</name>
<dbReference type="GO" id="GO:0051301">
    <property type="term" value="P:cell division"/>
    <property type="evidence" value="ECO:0007669"/>
    <property type="project" value="UniProtKB-KW"/>
</dbReference>
<keyword evidence="2" id="KW-1133">Transmembrane helix</keyword>
<dbReference type="EMBL" id="PQSP01000002">
    <property type="protein sequence ID" value="RUS67144.1"/>
    <property type="molecule type" value="Genomic_DNA"/>
</dbReference>
<keyword evidence="2" id="KW-0472">Membrane</keyword>
<dbReference type="Pfam" id="PF05036">
    <property type="entry name" value="SPOR"/>
    <property type="match status" value="1"/>
</dbReference>
<dbReference type="InterPro" id="IPR036680">
    <property type="entry name" value="SPOR-like_sf"/>
</dbReference>
<gene>
    <name evidence="4" type="primary">ftsN</name>
    <name evidence="4" type="ORF">CUZ56_01084</name>
</gene>
<feature type="compositionally biased region" description="Low complexity" evidence="1">
    <location>
        <begin position="65"/>
        <end position="76"/>
    </location>
</feature>
<evidence type="ECO:0000313" key="4">
    <source>
        <dbReference type="EMBL" id="RUS67144.1"/>
    </source>
</evidence>
<dbReference type="AlphaFoldDB" id="A0A433SES7"/>
<accession>A0A433SES7</accession>
<dbReference type="OrthoDB" id="7063246at2"/>
<keyword evidence="4" id="KW-0131">Cell cycle</keyword>
<evidence type="ECO:0000259" key="3">
    <source>
        <dbReference type="PROSITE" id="PS51724"/>
    </source>
</evidence>
<proteinExistence type="predicted"/>
<evidence type="ECO:0000256" key="2">
    <source>
        <dbReference type="SAM" id="Phobius"/>
    </source>
</evidence>
<dbReference type="InterPro" id="IPR007730">
    <property type="entry name" value="SPOR-like_dom"/>
</dbReference>
<keyword evidence="5" id="KW-1185">Reference proteome</keyword>
<dbReference type="Proteomes" id="UP000286947">
    <property type="component" value="Unassembled WGS sequence"/>
</dbReference>
<organism evidence="4 5">
    <name type="scientific">Saezia sanguinis</name>
    <dbReference type="NCBI Taxonomy" id="1965230"/>
    <lineage>
        <taxon>Bacteria</taxon>
        <taxon>Pseudomonadati</taxon>
        <taxon>Pseudomonadota</taxon>
        <taxon>Betaproteobacteria</taxon>
        <taxon>Burkholderiales</taxon>
        <taxon>Saeziaceae</taxon>
        <taxon>Saezia</taxon>
    </lineage>
</organism>
<evidence type="ECO:0000256" key="1">
    <source>
        <dbReference type="SAM" id="MobiDB-lite"/>
    </source>
</evidence>
<dbReference type="Gene3D" id="3.30.70.1070">
    <property type="entry name" value="Sporulation related repeat"/>
    <property type="match status" value="1"/>
</dbReference>
<comment type="caution">
    <text evidence="4">The sequence shown here is derived from an EMBL/GenBank/DDBJ whole genome shotgun (WGS) entry which is preliminary data.</text>
</comment>
<dbReference type="GO" id="GO:0042834">
    <property type="term" value="F:peptidoglycan binding"/>
    <property type="evidence" value="ECO:0007669"/>
    <property type="project" value="InterPro"/>
</dbReference>
<dbReference type="PROSITE" id="PS51724">
    <property type="entry name" value="SPOR"/>
    <property type="match status" value="1"/>
</dbReference>
<reference evidence="4 5" key="1">
    <citation type="submission" date="2018-01" db="EMBL/GenBank/DDBJ databases">
        <title>Saezia sanguinis gen. nov., sp. nov., in the order Burkholderiales isolated from human blood.</title>
        <authorList>
            <person name="Medina-Pascual M.J."/>
            <person name="Valdezate S."/>
            <person name="Monzon S."/>
            <person name="Cuesta I."/>
            <person name="Carrasco G."/>
            <person name="Villalon P."/>
            <person name="Saez-Nieto J.A."/>
        </authorList>
    </citation>
    <scope>NUCLEOTIDE SEQUENCE [LARGE SCALE GENOMIC DNA]</scope>
    <source>
        <strain evidence="4 5">CNM695-12</strain>
    </source>
</reference>
<protein>
    <submittedName>
        <fullName evidence="4">Cell division protein FtsN</fullName>
    </submittedName>
</protein>
<feature type="compositionally biased region" description="Polar residues" evidence="1">
    <location>
        <begin position="53"/>
        <end position="64"/>
    </location>
</feature>
<feature type="transmembrane region" description="Helical" evidence="2">
    <location>
        <begin position="12"/>
        <end position="36"/>
    </location>
</feature>